<proteinExistence type="predicted"/>
<feature type="region of interest" description="Disordered" evidence="1">
    <location>
        <begin position="1"/>
        <end position="24"/>
    </location>
</feature>
<evidence type="ECO:0000256" key="1">
    <source>
        <dbReference type="SAM" id="MobiDB-lite"/>
    </source>
</evidence>
<gene>
    <name evidence="2" type="ORF">H310_15250</name>
</gene>
<organism evidence="2">
    <name type="scientific">Aphanomyces invadans</name>
    <dbReference type="NCBI Taxonomy" id="157072"/>
    <lineage>
        <taxon>Eukaryota</taxon>
        <taxon>Sar</taxon>
        <taxon>Stramenopiles</taxon>
        <taxon>Oomycota</taxon>
        <taxon>Saprolegniomycetes</taxon>
        <taxon>Saprolegniales</taxon>
        <taxon>Verrucalvaceae</taxon>
        <taxon>Aphanomyces</taxon>
    </lineage>
</organism>
<dbReference type="EMBL" id="KI914207">
    <property type="protein sequence ID" value="ETV89909.1"/>
    <property type="molecule type" value="Genomic_DNA"/>
</dbReference>
<feature type="compositionally biased region" description="Basic and acidic residues" evidence="1">
    <location>
        <begin position="8"/>
        <end position="24"/>
    </location>
</feature>
<sequence>MEGSSDQLSDHTLPEGAYYRDGEARPEINLQARRQEIEDLVYEDDATSSLSGVEDRLV</sequence>
<protein>
    <submittedName>
        <fullName evidence="2">Uncharacterized protein</fullName>
    </submittedName>
</protein>
<evidence type="ECO:0000313" key="2">
    <source>
        <dbReference type="EMBL" id="ETV89909.1"/>
    </source>
</evidence>
<dbReference type="RefSeq" id="XP_008881459.1">
    <property type="nucleotide sequence ID" value="XM_008883237.1"/>
</dbReference>
<feature type="non-terminal residue" evidence="2">
    <location>
        <position position="58"/>
    </location>
</feature>
<dbReference type="AlphaFoldDB" id="A0A024T7U5"/>
<name>A0A024T7U5_9STRA</name>
<accession>A0A024T7U5</accession>
<dbReference type="GeneID" id="20092300"/>
<reference evidence="2" key="1">
    <citation type="submission" date="2013-12" db="EMBL/GenBank/DDBJ databases">
        <title>The Genome Sequence of Aphanomyces invadans NJM9701.</title>
        <authorList>
            <consortium name="The Broad Institute Genomics Platform"/>
            <person name="Russ C."/>
            <person name="Tyler B."/>
            <person name="van West P."/>
            <person name="Dieguez-Uribeondo J."/>
            <person name="Young S.K."/>
            <person name="Zeng Q."/>
            <person name="Gargeya S."/>
            <person name="Fitzgerald M."/>
            <person name="Abouelleil A."/>
            <person name="Alvarado L."/>
            <person name="Chapman S.B."/>
            <person name="Gainer-Dewar J."/>
            <person name="Goldberg J."/>
            <person name="Griggs A."/>
            <person name="Gujja S."/>
            <person name="Hansen M."/>
            <person name="Howarth C."/>
            <person name="Imamovic A."/>
            <person name="Ireland A."/>
            <person name="Larimer J."/>
            <person name="McCowan C."/>
            <person name="Murphy C."/>
            <person name="Pearson M."/>
            <person name="Poon T.W."/>
            <person name="Priest M."/>
            <person name="Roberts A."/>
            <person name="Saif S."/>
            <person name="Shea T."/>
            <person name="Sykes S."/>
            <person name="Wortman J."/>
            <person name="Nusbaum C."/>
            <person name="Birren B."/>
        </authorList>
    </citation>
    <scope>NUCLEOTIDE SEQUENCE [LARGE SCALE GENOMIC DNA]</scope>
    <source>
        <strain evidence="2">NJM9701</strain>
    </source>
</reference>
<dbReference type="VEuPathDB" id="FungiDB:H310_15250"/>